<feature type="domain" description="DinB-like" evidence="1">
    <location>
        <begin position="32"/>
        <end position="148"/>
    </location>
</feature>
<organism evidence="2 3">
    <name type="scientific">Galbibacter marinus</name>
    <dbReference type="NCBI Taxonomy" id="555500"/>
    <lineage>
        <taxon>Bacteria</taxon>
        <taxon>Pseudomonadati</taxon>
        <taxon>Bacteroidota</taxon>
        <taxon>Flavobacteriia</taxon>
        <taxon>Flavobacteriales</taxon>
        <taxon>Flavobacteriaceae</taxon>
        <taxon>Galbibacter</taxon>
    </lineage>
</organism>
<dbReference type="EMBL" id="AMSG01000005">
    <property type="protein sequence ID" value="EKF55706.1"/>
    <property type="molecule type" value="Genomic_DNA"/>
</dbReference>
<name>K2Q4G4_9FLAO</name>
<dbReference type="STRING" id="555500.I215_05712"/>
<dbReference type="RefSeq" id="WP_008991014.1">
    <property type="nucleotide sequence ID" value="NZ_AMSG01000005.1"/>
</dbReference>
<evidence type="ECO:0000313" key="2">
    <source>
        <dbReference type="EMBL" id="EKF55706.1"/>
    </source>
</evidence>
<dbReference type="InterPro" id="IPR024775">
    <property type="entry name" value="DinB-like"/>
</dbReference>
<accession>K2Q4G4</accession>
<keyword evidence="3" id="KW-1185">Reference proteome</keyword>
<gene>
    <name evidence="2" type="ORF">I215_05712</name>
</gene>
<sequence>MRGSVEGKRMYGLFEDLYDGEPWLGVNMMSNLRKISASQAAARPLENCNTIWEITQHMILWRENVLERLHDKVLMSPEDNYIEKVLDTSSGAWEAVLQELKKSQQDWKAYLENVREEELNKVYGPNNQDYYKHIHGILQHDAYHLGQIILLLKFV</sequence>
<dbReference type="SUPFAM" id="SSF109854">
    <property type="entry name" value="DinB/YfiT-like putative metalloenzymes"/>
    <property type="match status" value="1"/>
</dbReference>
<reference evidence="2 3" key="1">
    <citation type="journal article" date="2012" name="J. Bacteriol.">
        <title>Genome Sequence of Galbibacter marinum Type Strain ck-I2-15.</title>
        <authorList>
            <person name="Lai Q."/>
            <person name="Li C."/>
            <person name="Shao Z."/>
        </authorList>
    </citation>
    <scope>NUCLEOTIDE SEQUENCE [LARGE SCALE GENOMIC DNA]</scope>
    <source>
        <strain evidence="3">ck-I2-15</strain>
    </source>
</reference>
<dbReference type="Pfam" id="PF12867">
    <property type="entry name" value="DinB_2"/>
    <property type="match status" value="1"/>
</dbReference>
<evidence type="ECO:0000259" key="1">
    <source>
        <dbReference type="Pfam" id="PF12867"/>
    </source>
</evidence>
<protein>
    <recommendedName>
        <fullName evidence="1">DinB-like domain-containing protein</fullName>
    </recommendedName>
</protein>
<dbReference type="InterPro" id="IPR034660">
    <property type="entry name" value="DinB/YfiT-like"/>
</dbReference>
<dbReference type="Gene3D" id="1.20.120.450">
    <property type="entry name" value="dinb family like domain"/>
    <property type="match status" value="1"/>
</dbReference>
<dbReference type="eggNOG" id="COG2318">
    <property type="taxonomic scope" value="Bacteria"/>
</dbReference>
<dbReference type="AlphaFoldDB" id="K2Q4G4"/>
<comment type="caution">
    <text evidence="2">The sequence shown here is derived from an EMBL/GenBank/DDBJ whole genome shotgun (WGS) entry which is preliminary data.</text>
</comment>
<dbReference type="Proteomes" id="UP000007364">
    <property type="component" value="Unassembled WGS sequence"/>
</dbReference>
<evidence type="ECO:0000313" key="3">
    <source>
        <dbReference type="Proteomes" id="UP000007364"/>
    </source>
</evidence>
<proteinExistence type="predicted"/>
<dbReference type="OrthoDB" id="9814103at2"/>